<reference evidence="2" key="1">
    <citation type="submission" date="2019-03" db="EMBL/GenBank/DDBJ databases">
        <authorList>
            <consortium name="Pathogen Informatics"/>
        </authorList>
    </citation>
    <scope>NUCLEOTIDE SEQUENCE</scope>
    <source>
        <strain evidence="2">Unknown</strain>
    </source>
</reference>
<sequence>MKSMAFKQWGQVMTTKLKNAPFLKDQPNAPLDEMLILAGSEAWNMWGKDGNGEGWALLNDLIHGNRQQNPVILGGAQLKEISRLRLAPENQKTVRIVKCGELTQLQISAICLNLALNTTVEIAALSDHIGQTIENLSPYIARLRNDEEAQKQAQQVAELGQERNEDKSTPFIEYRTGKLNGLYYVVPKLDRDGDIISERATWLCDDLKIVGRGISNTGQFYYIFQWKHAFNHKTITEAMPTADFGKAQAWDKFKASGLRMSTSEQLKNLVDYFHIQGENKPEWIITNKTGWNGGAYLLPNGEIIGEPEKPVIFTEKSGSKEGYTTKGTLESWRQEIARHIEGNAAMMLGIATALASPLLSLLNAEPFGVHLHNHSTKGKSTTLNLANSIYGNREIIKLSWNSTPHAMNNEAAARNDGFMTLDELGEAKNFNEVGNIAYSLFNGSGRLQGMKEGGNREFTRWKITALSAGEKDLETYLQLKGVDINAGQLVRLLNVPISEPCNLSGFPNSKAHADHLNEATLSHYGVIGRAWLEYLVEQSERVKTTYKAYAEQWQKRLPENASAQVQRVAGRFAILETALQLSRHLTGWSEHSNSEALIKCFNDWLAEFGIENREDRKISEGVIDWLLANRDSRFIEVPSRGDITIRDTAGYRVLSSQLNGNKEHFYIYPQAFKEAIDGYPLKMACDVLISKGMLKPGAEKAKPYVVRVPKNIDQNRPRSYLVYLLEEED</sequence>
<dbReference type="GO" id="GO:0004386">
    <property type="term" value="F:helicase activity"/>
    <property type="evidence" value="ECO:0007669"/>
    <property type="project" value="UniProtKB-KW"/>
</dbReference>
<keyword evidence="2" id="KW-0347">Helicase</keyword>
<protein>
    <submittedName>
        <fullName evidence="2">Superfamily II helicase and inactivated derivatives</fullName>
    </submittedName>
</protein>
<proteinExistence type="predicted"/>
<evidence type="ECO:0000313" key="2">
    <source>
        <dbReference type="EMBL" id="VGM96508.1"/>
    </source>
</evidence>
<dbReference type="AlphaFoldDB" id="A0A486XGY1"/>
<keyword evidence="2" id="KW-0378">Hydrolase</keyword>
<organism evidence="2">
    <name type="scientific">uncultured Avibacterium sp</name>
    <dbReference type="NCBI Taxonomy" id="1936169"/>
    <lineage>
        <taxon>Bacteria</taxon>
        <taxon>Pseudomonadati</taxon>
        <taxon>Pseudomonadota</taxon>
        <taxon>Gammaproteobacteria</taxon>
        <taxon>Pasteurellales</taxon>
        <taxon>Pasteurellaceae</taxon>
        <taxon>Avibacterium</taxon>
        <taxon>environmental samples</taxon>
    </lineage>
</organism>
<name>A0A486XGY1_9PAST</name>
<accession>A0A486XGY1</accession>
<keyword evidence="2" id="KW-0067">ATP-binding</keyword>
<keyword evidence="2" id="KW-0547">Nucleotide-binding</keyword>
<dbReference type="Pfam" id="PF06048">
    <property type="entry name" value="DUF927"/>
    <property type="match status" value="1"/>
</dbReference>
<dbReference type="EMBL" id="CAAHDN010000018">
    <property type="protein sequence ID" value="VGM96508.1"/>
    <property type="molecule type" value="Genomic_DNA"/>
</dbReference>
<evidence type="ECO:0000259" key="1">
    <source>
        <dbReference type="Pfam" id="PF06048"/>
    </source>
</evidence>
<feature type="domain" description="DUF927" evidence="1">
    <location>
        <begin position="180"/>
        <end position="457"/>
    </location>
</feature>
<gene>
    <name evidence="2" type="ORF">NCTC4101_01928</name>
</gene>
<dbReference type="InterPro" id="IPR009270">
    <property type="entry name" value="DUF927"/>
</dbReference>